<reference evidence="1" key="1">
    <citation type="submission" date="2022-10" db="EMBL/GenBank/DDBJ databases">
        <title>Complete Genome of Trichothecium roseum strain YXFP-22015, a Plant Pathogen Isolated from Citrus.</title>
        <authorList>
            <person name="Wang Y."/>
            <person name="Zhu L."/>
        </authorList>
    </citation>
    <scope>NUCLEOTIDE SEQUENCE</scope>
    <source>
        <strain evidence="1">YXFP-22015</strain>
    </source>
</reference>
<comment type="caution">
    <text evidence="1">The sequence shown here is derived from an EMBL/GenBank/DDBJ whole genome shotgun (WGS) entry which is preliminary data.</text>
</comment>
<proteinExistence type="predicted"/>
<name>A0ACC0V1Z0_9HYPO</name>
<keyword evidence="2" id="KW-1185">Reference proteome</keyword>
<evidence type="ECO:0000313" key="1">
    <source>
        <dbReference type="EMBL" id="KAI9900161.1"/>
    </source>
</evidence>
<gene>
    <name evidence="1" type="ORF">N3K66_004423</name>
</gene>
<organism evidence="1 2">
    <name type="scientific">Trichothecium roseum</name>
    <dbReference type="NCBI Taxonomy" id="47278"/>
    <lineage>
        <taxon>Eukaryota</taxon>
        <taxon>Fungi</taxon>
        <taxon>Dikarya</taxon>
        <taxon>Ascomycota</taxon>
        <taxon>Pezizomycotina</taxon>
        <taxon>Sordariomycetes</taxon>
        <taxon>Hypocreomycetidae</taxon>
        <taxon>Hypocreales</taxon>
        <taxon>Hypocreales incertae sedis</taxon>
        <taxon>Trichothecium</taxon>
    </lineage>
</organism>
<evidence type="ECO:0000313" key="2">
    <source>
        <dbReference type="Proteomes" id="UP001163324"/>
    </source>
</evidence>
<accession>A0ACC0V1Z0</accession>
<sequence length="544" mass="60023">MAANNMINPAVNPDEEDALFAREVEQVKAWWSGPRWRHTRRPFTAEQIVSKRGHLQVDYPSNAQAKKLWGILENRFKTKDASYTYGCLEPTAVTQMAKYLDTIYVSGWQSSSTASSSDEPGPDLADYPYTTVPNKVGHLFMAQLFHDRKQRQERLSAPSREARASMANVDYLRPIVADADTGHGGLTSVMKLTKLFVEKGAAGIHIEDQAPGTKKCGHMAGKVLVPIQEHINRLVAIRAQADIMGSDLLAIARTDAEAATLITTTIDPRDHAFILGSTNPSLRPLSELLFAAEQAGKTGPELQTIEDEWLSAANLQRFDDAVVSALGGPDSNLAARYRAQAKGKSNTEARALAQSLLGGKQVFFDWDAPRTREGYYRLKGGCDCAVNRAVAYAPYCDAIWMESKLPDFAQAKEFADGVHAVWPEQKLAYNLSPSFNWKTAMPRDQQETYIRRLASLGYCWQFITLAGLHTTALASDSFARAYAVQGMRAYGELVQEPEMELGVDVVRHQKWSGANYVDDLQKMVTGGVSSTSAMGKGVTEDQFK</sequence>
<protein>
    <submittedName>
        <fullName evidence="1">Uncharacterized protein</fullName>
    </submittedName>
</protein>
<dbReference type="EMBL" id="CM047943">
    <property type="protein sequence ID" value="KAI9900161.1"/>
    <property type="molecule type" value="Genomic_DNA"/>
</dbReference>
<dbReference type="Proteomes" id="UP001163324">
    <property type="component" value="Chromosome 4"/>
</dbReference>